<dbReference type="InterPro" id="IPR036936">
    <property type="entry name" value="CRIB_dom_sf"/>
</dbReference>
<keyword evidence="1" id="KW-0175">Coiled coil</keyword>
<accession>A0AAD9UZI3</accession>
<feature type="region of interest" description="Disordered" evidence="2">
    <location>
        <begin position="249"/>
        <end position="281"/>
    </location>
</feature>
<reference evidence="4" key="1">
    <citation type="journal article" date="2023" name="G3 (Bethesda)">
        <title>Whole genome assembly and annotation of the endangered Caribbean coral Acropora cervicornis.</title>
        <authorList>
            <person name="Selwyn J.D."/>
            <person name="Vollmer S.V."/>
        </authorList>
    </citation>
    <scope>NUCLEOTIDE SEQUENCE</scope>
    <source>
        <strain evidence="4">K2</strain>
    </source>
</reference>
<sequence>MDPRKFLKRLARDMGLLGNGSEIETPPTEKVSNPENFQHRVHVALDQNCGGFVGLPPQWKQIVGNEKLKGNSTFENGKTLARGRREIYNDNSLAETFSKTTLRRGNIASLAASLETPRSRASVADNQDIVIERLRRELRDYKAKNAGAFNESSEDLLQSPQERMFDSTRSLNHIPTGTMAPNRILHRSIGGPRKQFSTIGKNTLFEFDESLEKSRQSLSPNKYERHSISNGNIATSSQAELLSSTKLTKANGNISSRPPWKLNGNTQNGNPRFFRRSESEV</sequence>
<dbReference type="PROSITE" id="PS50108">
    <property type="entry name" value="CRIB"/>
    <property type="match status" value="1"/>
</dbReference>
<keyword evidence="5" id="KW-1185">Reference proteome</keyword>
<dbReference type="Proteomes" id="UP001249851">
    <property type="component" value="Unassembled WGS sequence"/>
</dbReference>
<evidence type="ECO:0000313" key="5">
    <source>
        <dbReference type="Proteomes" id="UP001249851"/>
    </source>
</evidence>
<dbReference type="Gene3D" id="3.90.810.10">
    <property type="entry name" value="CRIB domain"/>
    <property type="match status" value="1"/>
</dbReference>
<dbReference type="AlphaFoldDB" id="A0AAD9UZI3"/>
<proteinExistence type="predicted"/>
<evidence type="ECO:0000256" key="1">
    <source>
        <dbReference type="SAM" id="Coils"/>
    </source>
</evidence>
<evidence type="ECO:0000256" key="2">
    <source>
        <dbReference type="SAM" id="MobiDB-lite"/>
    </source>
</evidence>
<organism evidence="4 5">
    <name type="scientific">Acropora cervicornis</name>
    <name type="common">Staghorn coral</name>
    <dbReference type="NCBI Taxonomy" id="6130"/>
    <lineage>
        <taxon>Eukaryota</taxon>
        <taxon>Metazoa</taxon>
        <taxon>Cnidaria</taxon>
        <taxon>Anthozoa</taxon>
        <taxon>Hexacorallia</taxon>
        <taxon>Scleractinia</taxon>
        <taxon>Astrocoeniina</taxon>
        <taxon>Acroporidae</taxon>
        <taxon>Acropora</taxon>
    </lineage>
</organism>
<dbReference type="InterPro" id="IPR000095">
    <property type="entry name" value="CRIB_dom"/>
</dbReference>
<feature type="domain" description="CRIB" evidence="3">
    <location>
        <begin position="31"/>
        <end position="44"/>
    </location>
</feature>
<dbReference type="Pfam" id="PF00786">
    <property type="entry name" value="PBD"/>
    <property type="match status" value="1"/>
</dbReference>
<dbReference type="SMART" id="SM00285">
    <property type="entry name" value="PBD"/>
    <property type="match status" value="1"/>
</dbReference>
<name>A0AAD9UZI3_ACRCE</name>
<gene>
    <name evidence="4" type="ORF">P5673_022654</name>
</gene>
<evidence type="ECO:0000313" key="4">
    <source>
        <dbReference type="EMBL" id="KAK2555631.1"/>
    </source>
</evidence>
<feature type="coiled-coil region" evidence="1">
    <location>
        <begin position="124"/>
        <end position="151"/>
    </location>
</feature>
<comment type="caution">
    <text evidence="4">The sequence shown here is derived from an EMBL/GenBank/DDBJ whole genome shotgun (WGS) entry which is preliminary data.</text>
</comment>
<reference evidence="4" key="2">
    <citation type="journal article" date="2023" name="Science">
        <title>Genomic signatures of disease resistance in endangered staghorn corals.</title>
        <authorList>
            <person name="Vollmer S.V."/>
            <person name="Selwyn J.D."/>
            <person name="Despard B.A."/>
            <person name="Roesel C.L."/>
        </authorList>
    </citation>
    <scope>NUCLEOTIDE SEQUENCE</scope>
    <source>
        <strain evidence="4">K2</strain>
    </source>
</reference>
<evidence type="ECO:0000259" key="3">
    <source>
        <dbReference type="PROSITE" id="PS50108"/>
    </source>
</evidence>
<protein>
    <recommendedName>
        <fullName evidence="3">CRIB domain-containing protein</fullName>
    </recommendedName>
</protein>
<dbReference type="EMBL" id="JARQWQ010000061">
    <property type="protein sequence ID" value="KAK2555631.1"/>
    <property type="molecule type" value="Genomic_DNA"/>
</dbReference>